<comment type="similarity">
    <text evidence="3">Belongs to the CENP-T/CNN1 family.</text>
</comment>
<dbReference type="AlphaFoldDB" id="A0A151NJL2"/>
<dbReference type="eggNOG" id="ENOG502RZH1">
    <property type="taxonomic scope" value="Eukaryota"/>
</dbReference>
<feature type="compositionally biased region" description="Basic and acidic residues" evidence="15">
    <location>
        <begin position="87"/>
        <end position="102"/>
    </location>
</feature>
<feature type="compositionally biased region" description="Basic residues" evidence="15">
    <location>
        <begin position="659"/>
        <end position="671"/>
    </location>
</feature>
<dbReference type="CTD" id="80152"/>
<dbReference type="GO" id="GO:0007059">
    <property type="term" value="P:chromosome segregation"/>
    <property type="evidence" value="ECO:0007669"/>
    <property type="project" value="TreeGrafter"/>
</dbReference>
<evidence type="ECO:0000313" key="18">
    <source>
        <dbReference type="EMBL" id="KYO36977.1"/>
    </source>
</evidence>
<evidence type="ECO:0000256" key="5">
    <source>
        <dbReference type="ARBA" id="ARBA00022454"/>
    </source>
</evidence>
<feature type="compositionally biased region" description="Basic and acidic residues" evidence="15">
    <location>
        <begin position="367"/>
        <end position="380"/>
    </location>
</feature>
<feature type="region of interest" description="Disordered" evidence="15">
    <location>
        <begin position="277"/>
        <end position="338"/>
    </location>
</feature>
<keyword evidence="5" id="KW-0158">Chromosome</keyword>
<sequence length="778" mass="86473">MPDPAAAPRTSASAGLGHDSGVSPSAVPRRAAEEWARPAPRRKHLSDSRKQKPTMAPDLETATPRLLLRKIFQTQPEVSPVVPKITEPWEPRESGSETHSERLSNTSMKIQLPDLVSEDTAIITFHTSRNKRKLSISEFERAVDKRSSQNLAKSMSDDKSSTRSLQASFSTPVPPNTIEKRGLLRRPKNRKTVNVDSFEGGVEQNLLQIKDAENYLVDSQAVSMIGTTVMMNDTKIALNNTELFVQPQLSEKSQGRLSALEPQLLARNVLERGSRAFNTAEPESQKEHLASNVDPEEEMVPEDHEDSALDHADRSGPASVGKAGSPPRDHQDYAQQSSYAEQVSGLVSGIQKEPLTLNVNPEEEMVQGDHEDSALYHTDRSSPASMGKAGSLPKDQQDCTQQSSYAEQVSGLVSGTFHRQTLSTPAVTTSRGRHLGSLSAQRSTRTSLREFVAHVIEKLNCGNEDGITDTEQEIVKDGAEKEGIAREVTELQSNMEYSEKLGEKLRKQTTSHINEKRQARTPVTPVEEEVMIEDAENQNSGKDVVEFPENAGARRLSRQSSAAFTRYSEPTRKKSIEPVEQTVDMDDGAVVEDTSELEEHKTEEEELSEDGAKSEELSMEMPAFVHAMADQVSLSLSTPRSLKMAVPKLSPKPPPAKQAPKKNRTEQRRKREPALPSSLVKKIFRHYVKMPVARDVFKVVEKCSEQYFKQLSNDLEAYTKHAGRKTVERADLELLMRRQGLVTDEMPLNVLIERHLPLEYRKLLIPVATSGNKVIPSK</sequence>
<evidence type="ECO:0000259" key="17">
    <source>
        <dbReference type="Pfam" id="PF16171"/>
    </source>
</evidence>
<feature type="region of interest" description="Disordered" evidence="15">
    <location>
        <begin position="364"/>
        <end position="405"/>
    </location>
</feature>
<dbReference type="GO" id="GO:0003677">
    <property type="term" value="F:DNA binding"/>
    <property type="evidence" value="ECO:0007669"/>
    <property type="project" value="UniProtKB-KW"/>
</dbReference>
<dbReference type="GO" id="GO:0046982">
    <property type="term" value="F:protein heterodimerization activity"/>
    <property type="evidence" value="ECO:0007669"/>
    <property type="project" value="InterPro"/>
</dbReference>
<keyword evidence="12" id="KW-0137">Centromere</keyword>
<feature type="region of interest" description="Disordered" evidence="15">
    <location>
        <begin position="552"/>
        <end position="578"/>
    </location>
</feature>
<evidence type="ECO:0000256" key="1">
    <source>
        <dbReference type="ARBA" id="ARBA00004123"/>
    </source>
</evidence>
<feature type="compositionally biased region" description="Acidic residues" evidence="15">
    <location>
        <begin position="294"/>
        <end position="305"/>
    </location>
</feature>
<organism evidence="18 19">
    <name type="scientific">Alligator mississippiensis</name>
    <name type="common">American alligator</name>
    <dbReference type="NCBI Taxonomy" id="8496"/>
    <lineage>
        <taxon>Eukaryota</taxon>
        <taxon>Metazoa</taxon>
        <taxon>Chordata</taxon>
        <taxon>Craniata</taxon>
        <taxon>Vertebrata</taxon>
        <taxon>Euteleostomi</taxon>
        <taxon>Archelosauria</taxon>
        <taxon>Archosauria</taxon>
        <taxon>Crocodylia</taxon>
        <taxon>Alligatoridae</taxon>
        <taxon>Alligatorinae</taxon>
        <taxon>Alligator</taxon>
    </lineage>
</organism>
<evidence type="ECO:0000256" key="14">
    <source>
        <dbReference type="ARBA" id="ARBA00046865"/>
    </source>
</evidence>
<dbReference type="InterPro" id="IPR028255">
    <property type="entry name" value="CENP-T"/>
</dbReference>
<evidence type="ECO:0000256" key="9">
    <source>
        <dbReference type="ARBA" id="ARBA00023125"/>
    </source>
</evidence>
<feature type="domain" description="Centromere kinetochore component CENP-T N-terminal" evidence="17">
    <location>
        <begin position="49"/>
        <end position="250"/>
    </location>
</feature>
<comment type="caution">
    <text evidence="18">The sequence shown here is derived from an EMBL/GenBank/DDBJ whole genome shotgun (WGS) entry which is preliminary data.</text>
</comment>
<comment type="subunit">
    <text evidence="14">Component of the CENPA-CAD complex, composed of CENPI, CENPK, CENPL, CENPO, CENPP, CENPQ, CENPR and CENPS. The CENPA-CAD complex is probably recruited on centromeres by the CENPA-NAC complex, at least composed of CENPA, CENPC, CENPH, CENPM, CENPN, CENPT and CENPU. Identified in a centromeric complex containing histones H2A, H2B, H3 and H4, and at least CENPA, CENPB, CENPC, CENPT, CENPN, HJURP, SUPT16H, SSRP1 and RSF1. Interacts (via N-terminus) with the NDC80 complex. Heterodimer with CENPW; this dimer coassembles with CENPS-CENPX heterodimers at centromeres to form the tetrameric CENP-T-W-S-X complex.</text>
</comment>
<dbReference type="Pfam" id="PF15511">
    <property type="entry name" value="CENP-T_C"/>
    <property type="match status" value="1"/>
</dbReference>
<dbReference type="STRING" id="8496.A0A151NJL2"/>
<dbReference type="Gene3D" id="1.10.20.10">
    <property type="entry name" value="Histone, subunit A"/>
    <property type="match status" value="1"/>
</dbReference>
<evidence type="ECO:0000256" key="7">
    <source>
        <dbReference type="ARBA" id="ARBA00022776"/>
    </source>
</evidence>
<evidence type="ECO:0000256" key="11">
    <source>
        <dbReference type="ARBA" id="ARBA00023306"/>
    </source>
</evidence>
<keyword evidence="8" id="KW-0995">Kinetochore</keyword>
<keyword evidence="11" id="KW-0131">Cell cycle</keyword>
<evidence type="ECO:0000256" key="10">
    <source>
        <dbReference type="ARBA" id="ARBA00023242"/>
    </source>
</evidence>
<dbReference type="GO" id="GO:0000776">
    <property type="term" value="C:kinetochore"/>
    <property type="evidence" value="ECO:0007669"/>
    <property type="project" value="UniProtKB-KW"/>
</dbReference>
<dbReference type="SUPFAM" id="SSF47113">
    <property type="entry name" value="Histone-fold"/>
    <property type="match status" value="1"/>
</dbReference>
<evidence type="ECO:0000256" key="15">
    <source>
        <dbReference type="SAM" id="MobiDB-lite"/>
    </source>
</evidence>
<evidence type="ECO:0000256" key="2">
    <source>
        <dbReference type="ARBA" id="ARBA00004629"/>
    </source>
</evidence>
<feature type="region of interest" description="Disordered" evidence="15">
    <location>
        <begin position="145"/>
        <end position="179"/>
    </location>
</feature>
<dbReference type="PANTHER" id="PTHR46904">
    <property type="entry name" value="CENTROMERE PROTEIN T"/>
    <property type="match status" value="1"/>
</dbReference>
<dbReference type="GO" id="GO:0005634">
    <property type="term" value="C:nucleus"/>
    <property type="evidence" value="ECO:0007669"/>
    <property type="project" value="UniProtKB-SubCell"/>
</dbReference>
<evidence type="ECO:0000313" key="19">
    <source>
        <dbReference type="Proteomes" id="UP000050525"/>
    </source>
</evidence>
<feature type="region of interest" description="Disordered" evidence="15">
    <location>
        <begin position="1"/>
        <end position="63"/>
    </location>
</feature>
<dbReference type="GO" id="GO:0000278">
    <property type="term" value="P:mitotic cell cycle"/>
    <property type="evidence" value="ECO:0007669"/>
    <property type="project" value="TreeGrafter"/>
</dbReference>
<evidence type="ECO:0000256" key="12">
    <source>
        <dbReference type="ARBA" id="ARBA00023328"/>
    </source>
</evidence>
<dbReference type="InterPro" id="IPR009072">
    <property type="entry name" value="Histone-fold"/>
</dbReference>
<dbReference type="PANTHER" id="PTHR46904:SF1">
    <property type="entry name" value="CENTROMERE PROTEIN T"/>
    <property type="match status" value="1"/>
</dbReference>
<dbReference type="GO" id="GO:0051382">
    <property type="term" value="P:kinetochore assembly"/>
    <property type="evidence" value="ECO:0007669"/>
    <property type="project" value="InterPro"/>
</dbReference>
<feature type="region of interest" description="Disordered" evidence="15">
    <location>
        <begin position="593"/>
        <end position="615"/>
    </location>
</feature>
<evidence type="ECO:0000259" key="16">
    <source>
        <dbReference type="Pfam" id="PF15511"/>
    </source>
</evidence>
<evidence type="ECO:0000256" key="4">
    <source>
        <dbReference type="ARBA" id="ARBA00016401"/>
    </source>
</evidence>
<feature type="compositionally biased region" description="Polar residues" evidence="15">
    <location>
        <begin position="162"/>
        <end position="171"/>
    </location>
</feature>
<evidence type="ECO:0000256" key="8">
    <source>
        <dbReference type="ARBA" id="ARBA00022838"/>
    </source>
</evidence>
<feature type="region of interest" description="Disordered" evidence="15">
    <location>
        <begin position="85"/>
        <end position="105"/>
    </location>
</feature>
<dbReference type="InterPro" id="IPR032373">
    <property type="entry name" value="CENP-T_N"/>
</dbReference>
<keyword evidence="10" id="KW-0539">Nucleus</keyword>
<comment type="subcellular location">
    <subcellularLocation>
        <location evidence="2">Chromosome</location>
        <location evidence="2">Centromere</location>
        <location evidence="2">Kinetochore</location>
    </subcellularLocation>
    <subcellularLocation>
        <location evidence="1">Nucleus</location>
    </subcellularLocation>
</comment>
<dbReference type="Pfam" id="PF16171">
    <property type="entry name" value="CENP-T_N"/>
    <property type="match status" value="1"/>
</dbReference>
<gene>
    <name evidence="18" type="primary">CENPT-1</name>
    <name evidence="18" type="ORF">Y1Q_0000856</name>
</gene>
<dbReference type="GO" id="GO:0051301">
    <property type="term" value="P:cell division"/>
    <property type="evidence" value="ECO:0007669"/>
    <property type="project" value="UniProtKB-KW"/>
</dbReference>
<evidence type="ECO:0000256" key="6">
    <source>
        <dbReference type="ARBA" id="ARBA00022618"/>
    </source>
</evidence>
<protein>
    <recommendedName>
        <fullName evidence="4">Centromere protein T</fullName>
    </recommendedName>
</protein>
<dbReference type="CDD" id="cd22920">
    <property type="entry name" value="HFD_CENP-T"/>
    <property type="match status" value="1"/>
</dbReference>
<name>A0A151NJL2_ALLMI</name>
<evidence type="ECO:0000256" key="3">
    <source>
        <dbReference type="ARBA" id="ARBA00010137"/>
    </source>
</evidence>
<keyword evidence="9" id="KW-0238">DNA-binding</keyword>
<comment type="function">
    <text evidence="13">Component of the CENPA-NAC (nucleosome-associated) complex, a complex that plays a central role in assembly of kinetochore proteins, mitotic progression and chromosome segregation. The CENPA-NAC complex recruits the CENPA-CAD (nucleosome distal) complex and may be involved in incorporation of newly synthesized CENPA into centromeres. Part of a nucleosome-associated complex that binds specifically to histone H3-containing nucleosomes at the centromere, as opposed to nucleosomes containing CENPA. Component of the heterotetrameric CENP-T-W-S-X complex that binds and supercoils DNA, and plays an important role in kinetochore assembly. CENPT has a fundamental role in kinetochore assembly and function. It is one of the inner kinetochore proteins, with most further proteins binding downstream. Required for normal chromosome organization and normal progress through mitosis.</text>
</comment>
<dbReference type="GeneID" id="102567576"/>
<dbReference type="EMBL" id="AKHW03002899">
    <property type="protein sequence ID" value="KYO36977.1"/>
    <property type="molecule type" value="Genomic_DNA"/>
</dbReference>
<dbReference type="OrthoDB" id="10071681at2759"/>
<reference evidence="18 19" key="1">
    <citation type="journal article" date="2012" name="Genome Biol.">
        <title>Sequencing three crocodilian genomes to illuminate the evolution of archosaurs and amniotes.</title>
        <authorList>
            <person name="St John J.A."/>
            <person name="Braun E.L."/>
            <person name="Isberg S.R."/>
            <person name="Miles L.G."/>
            <person name="Chong A.Y."/>
            <person name="Gongora J."/>
            <person name="Dalzell P."/>
            <person name="Moran C."/>
            <person name="Bed'hom B."/>
            <person name="Abzhanov A."/>
            <person name="Burgess S.C."/>
            <person name="Cooksey A.M."/>
            <person name="Castoe T.A."/>
            <person name="Crawford N.G."/>
            <person name="Densmore L.D."/>
            <person name="Drew J.C."/>
            <person name="Edwards S.V."/>
            <person name="Faircloth B.C."/>
            <person name="Fujita M.K."/>
            <person name="Greenwold M.J."/>
            <person name="Hoffmann F.G."/>
            <person name="Howard J.M."/>
            <person name="Iguchi T."/>
            <person name="Janes D.E."/>
            <person name="Khan S.Y."/>
            <person name="Kohno S."/>
            <person name="de Koning A.J."/>
            <person name="Lance S.L."/>
            <person name="McCarthy F.M."/>
            <person name="McCormack J.E."/>
            <person name="Merchant M.E."/>
            <person name="Peterson D.G."/>
            <person name="Pollock D.D."/>
            <person name="Pourmand N."/>
            <person name="Raney B.J."/>
            <person name="Roessler K.A."/>
            <person name="Sanford J.R."/>
            <person name="Sawyer R.H."/>
            <person name="Schmidt C.J."/>
            <person name="Triplett E.W."/>
            <person name="Tuberville T.D."/>
            <person name="Venegas-Anaya M."/>
            <person name="Howard J.T."/>
            <person name="Jarvis E.D."/>
            <person name="Guillette L.J.Jr."/>
            <person name="Glenn T.C."/>
            <person name="Green R.E."/>
            <person name="Ray D.A."/>
        </authorList>
    </citation>
    <scope>NUCLEOTIDE SEQUENCE [LARGE SCALE GENOMIC DNA]</scope>
    <source>
        <strain evidence="18">KSC_2009_1</strain>
    </source>
</reference>
<evidence type="ECO:0000256" key="13">
    <source>
        <dbReference type="ARBA" id="ARBA00045461"/>
    </source>
</evidence>
<dbReference type="KEGG" id="amj:102567576"/>
<keyword evidence="6" id="KW-0132">Cell division</keyword>
<proteinExistence type="inferred from homology"/>
<dbReference type="InterPro" id="IPR035425">
    <property type="entry name" value="CENP-T/H4_C"/>
</dbReference>
<keyword evidence="7" id="KW-0498">Mitosis</keyword>
<feature type="region of interest" description="Disordered" evidence="15">
    <location>
        <begin position="639"/>
        <end position="675"/>
    </location>
</feature>
<keyword evidence="19" id="KW-1185">Reference proteome</keyword>
<dbReference type="Proteomes" id="UP000050525">
    <property type="component" value="Unassembled WGS sequence"/>
</dbReference>
<feature type="domain" description="CENP-T/Histone H4 histone fold" evidence="16">
    <location>
        <begin position="670"/>
        <end position="767"/>
    </location>
</feature>
<accession>A0A151NJL2</accession>